<reference evidence="3" key="1">
    <citation type="submission" date="2016-10" db="EMBL/GenBank/DDBJ databases">
        <authorList>
            <person name="Varghese N."/>
            <person name="Submissions S."/>
        </authorList>
    </citation>
    <scope>NUCLEOTIDE SEQUENCE [LARGE SCALE GENOMIC DNA]</scope>
    <source>
        <strain evidence="3">CGMCC 4.3530</strain>
    </source>
</reference>
<feature type="compositionally biased region" description="Basic residues" evidence="1">
    <location>
        <begin position="243"/>
        <end position="253"/>
    </location>
</feature>
<accession>A0A1H3ALY2</accession>
<evidence type="ECO:0000313" key="3">
    <source>
        <dbReference type="Proteomes" id="UP000199529"/>
    </source>
</evidence>
<gene>
    <name evidence="2" type="ORF">SAMN05216215_1009174</name>
</gene>
<protein>
    <recommendedName>
        <fullName evidence="4">HEAT repeat-containing protein</fullName>
    </recommendedName>
</protein>
<evidence type="ECO:0000313" key="2">
    <source>
        <dbReference type="EMBL" id="SDX30388.1"/>
    </source>
</evidence>
<evidence type="ECO:0000256" key="1">
    <source>
        <dbReference type="SAM" id="MobiDB-lite"/>
    </source>
</evidence>
<dbReference type="STRING" id="418495.SAMN05216215_1009174"/>
<feature type="region of interest" description="Disordered" evidence="1">
    <location>
        <begin position="192"/>
        <end position="253"/>
    </location>
</feature>
<keyword evidence="3" id="KW-1185">Reference proteome</keyword>
<evidence type="ECO:0008006" key="4">
    <source>
        <dbReference type="Google" id="ProtNLM"/>
    </source>
</evidence>
<sequence>MPFSLVHHGLRLTLRESEPESRLDSFTAEFGWEKAVYPERDGMLREVVWSGYDVELRFVVDDVTGCPYFFITTGMWNSCLSLTKLAEGRLDVYSCQELFDALESARSVADRRHALLMVALGGSHGFDEDVFEAIREALGAPEADIRKAAVYAMGYTPSVRYKPLLGSLRERDPEGRHGRRVIPGRSRVGRLSEWDGGTGVSRSARRVASHDDLRRRAAHRVGLERHTPRGQRRSGGGGERGLHGLRPRAHRHR</sequence>
<proteinExistence type="predicted"/>
<dbReference type="EMBL" id="FNOK01000009">
    <property type="protein sequence ID" value="SDX30388.1"/>
    <property type="molecule type" value="Genomic_DNA"/>
</dbReference>
<organism evidence="2 3">
    <name type="scientific">Saccharopolyspora shandongensis</name>
    <dbReference type="NCBI Taxonomy" id="418495"/>
    <lineage>
        <taxon>Bacteria</taxon>
        <taxon>Bacillati</taxon>
        <taxon>Actinomycetota</taxon>
        <taxon>Actinomycetes</taxon>
        <taxon>Pseudonocardiales</taxon>
        <taxon>Pseudonocardiaceae</taxon>
        <taxon>Saccharopolyspora</taxon>
    </lineage>
</organism>
<name>A0A1H3ALY2_9PSEU</name>
<dbReference type="RefSeq" id="WP_245761100.1">
    <property type="nucleotide sequence ID" value="NZ_FNOK01000009.1"/>
</dbReference>
<dbReference type="AlphaFoldDB" id="A0A1H3ALY2"/>
<dbReference type="Proteomes" id="UP000199529">
    <property type="component" value="Unassembled WGS sequence"/>
</dbReference>
<feature type="compositionally biased region" description="Basic and acidic residues" evidence="1">
    <location>
        <begin position="208"/>
        <end position="227"/>
    </location>
</feature>